<proteinExistence type="predicted"/>
<keyword evidence="2" id="KW-1185">Reference proteome</keyword>
<name>A0A1M7RRK5_9BACT</name>
<dbReference type="RefSeq" id="WP_072695311.1">
    <property type="nucleotide sequence ID" value="NZ_FRDI01000002.1"/>
</dbReference>
<dbReference type="AlphaFoldDB" id="A0A1M7RRK5"/>
<evidence type="ECO:0000313" key="2">
    <source>
        <dbReference type="Proteomes" id="UP000186469"/>
    </source>
</evidence>
<gene>
    <name evidence="1" type="ORF">SAMN02745728_00040</name>
</gene>
<organism evidence="1 2">
    <name type="scientific">Desulfovibrio litoralis DSM 11393</name>
    <dbReference type="NCBI Taxonomy" id="1121455"/>
    <lineage>
        <taxon>Bacteria</taxon>
        <taxon>Pseudomonadati</taxon>
        <taxon>Thermodesulfobacteriota</taxon>
        <taxon>Desulfovibrionia</taxon>
        <taxon>Desulfovibrionales</taxon>
        <taxon>Desulfovibrionaceae</taxon>
        <taxon>Desulfovibrio</taxon>
    </lineage>
</organism>
<sequence length="166" mass="19815">MELLLLENQLNDAKNLLEKVMVVNKKNVHIKYVYTGILHILENIDTFGKSLKASKPFITYFKENITSLSQMEQQLSKKQIPSYLEHINEVCFSLFEEMVIFFRERDLNPNVQTGTFETSFLSYFKNHDDWLPTDETLVCRFYYDYLPRFFNSELNIQDFDTIIKKQ</sequence>
<dbReference type="Proteomes" id="UP000186469">
    <property type="component" value="Unassembled WGS sequence"/>
</dbReference>
<dbReference type="EMBL" id="FRDI01000002">
    <property type="protein sequence ID" value="SHN48752.1"/>
    <property type="molecule type" value="Genomic_DNA"/>
</dbReference>
<protein>
    <submittedName>
        <fullName evidence="1">Uncharacterized protein</fullName>
    </submittedName>
</protein>
<reference evidence="1 2" key="1">
    <citation type="submission" date="2016-12" db="EMBL/GenBank/DDBJ databases">
        <authorList>
            <person name="Song W.-J."/>
            <person name="Kurnit D.M."/>
        </authorList>
    </citation>
    <scope>NUCLEOTIDE SEQUENCE [LARGE SCALE GENOMIC DNA]</scope>
    <source>
        <strain evidence="1 2">DSM 11393</strain>
    </source>
</reference>
<evidence type="ECO:0000313" key="1">
    <source>
        <dbReference type="EMBL" id="SHN48752.1"/>
    </source>
</evidence>
<accession>A0A1M7RRK5</accession>